<feature type="compositionally biased region" description="Low complexity" evidence="1">
    <location>
        <begin position="211"/>
        <end position="222"/>
    </location>
</feature>
<dbReference type="Proteomes" id="UP000014760">
    <property type="component" value="Unassembled WGS sequence"/>
</dbReference>
<feature type="region of interest" description="Disordered" evidence="1">
    <location>
        <begin position="162"/>
        <end position="234"/>
    </location>
</feature>
<reference evidence="4" key="1">
    <citation type="submission" date="2012-12" db="EMBL/GenBank/DDBJ databases">
        <authorList>
            <person name="Hellsten U."/>
            <person name="Grimwood J."/>
            <person name="Chapman J.A."/>
            <person name="Shapiro H."/>
            <person name="Aerts A."/>
            <person name="Otillar R.P."/>
            <person name="Terry A.Y."/>
            <person name="Boore J.L."/>
            <person name="Simakov O."/>
            <person name="Marletaz F."/>
            <person name="Cho S.-J."/>
            <person name="Edsinger-Gonzales E."/>
            <person name="Havlak P."/>
            <person name="Kuo D.-H."/>
            <person name="Larsson T."/>
            <person name="Lv J."/>
            <person name="Arendt D."/>
            <person name="Savage R."/>
            <person name="Osoegawa K."/>
            <person name="de Jong P."/>
            <person name="Lindberg D.R."/>
            <person name="Seaver E.C."/>
            <person name="Weisblat D.A."/>
            <person name="Putnam N.H."/>
            <person name="Grigoriev I.V."/>
            <person name="Rokhsar D.S."/>
        </authorList>
    </citation>
    <scope>NUCLEOTIDE SEQUENCE</scope>
    <source>
        <strain evidence="4">I ESC-2004</strain>
    </source>
</reference>
<proteinExistence type="predicted"/>
<sequence length="327" mass="34450">MAHCTVCAGPPCKPLYSAVRLPRAEQGIYLDVRRGKEALMKGSGRAAKCIDRRTADDHLMTQADRMQAQSLGRLDNLPCETPAAAVDGASSGLYKCPSFPRIHGRMTPEARTFSDTTPAESDSISPRVSTDNLTGLDWDNDRLTLGGPVTLTRSVSARIVDSLPPAGDAETGASIPGNKPGQFLSPHLTVDGQSSLVSRSTSCPSMAIKRSSSASPLSPLSPQDSRRMATSADAGRDAMHAIQLGGGAAPMDEGRLPDSSGVTRTERSTACKSAFINIGDLASTRHSTATTAAAGLSSLPQTDRNVKVKCLQWLNSIDQDTDNEGDE</sequence>
<dbReference type="EMBL" id="AMQN01010288">
    <property type="status" value="NOT_ANNOTATED_CDS"/>
    <property type="molecule type" value="Genomic_DNA"/>
</dbReference>
<feature type="region of interest" description="Disordered" evidence="1">
    <location>
        <begin position="246"/>
        <end position="265"/>
    </location>
</feature>
<evidence type="ECO:0000256" key="1">
    <source>
        <dbReference type="SAM" id="MobiDB-lite"/>
    </source>
</evidence>
<name>R7U5A0_CAPTE</name>
<protein>
    <submittedName>
        <fullName evidence="2 3">Uncharacterized protein</fullName>
    </submittedName>
</protein>
<dbReference type="AlphaFoldDB" id="R7U5A0"/>
<gene>
    <name evidence="2" type="ORF">CAPTEDRAFT_195888</name>
</gene>
<dbReference type="EMBL" id="KB307500">
    <property type="protein sequence ID" value="ELT98856.1"/>
    <property type="molecule type" value="Genomic_DNA"/>
</dbReference>
<organism evidence="2">
    <name type="scientific">Capitella teleta</name>
    <name type="common">Polychaete worm</name>
    <dbReference type="NCBI Taxonomy" id="283909"/>
    <lineage>
        <taxon>Eukaryota</taxon>
        <taxon>Metazoa</taxon>
        <taxon>Spiralia</taxon>
        <taxon>Lophotrochozoa</taxon>
        <taxon>Annelida</taxon>
        <taxon>Polychaeta</taxon>
        <taxon>Sedentaria</taxon>
        <taxon>Scolecida</taxon>
        <taxon>Capitellidae</taxon>
        <taxon>Capitella</taxon>
    </lineage>
</organism>
<accession>R7U5A0</accession>
<dbReference type="HOGENOM" id="CLU_850589_0_0_1"/>
<keyword evidence="4" id="KW-1185">Reference proteome</keyword>
<evidence type="ECO:0000313" key="2">
    <source>
        <dbReference type="EMBL" id="ELT98856.1"/>
    </source>
</evidence>
<feature type="compositionally biased region" description="Polar residues" evidence="1">
    <location>
        <begin position="191"/>
        <end position="204"/>
    </location>
</feature>
<feature type="compositionally biased region" description="Polar residues" evidence="1">
    <location>
        <begin position="113"/>
        <end position="133"/>
    </location>
</feature>
<feature type="region of interest" description="Disordered" evidence="1">
    <location>
        <begin position="106"/>
        <end position="142"/>
    </location>
</feature>
<evidence type="ECO:0000313" key="4">
    <source>
        <dbReference type="Proteomes" id="UP000014760"/>
    </source>
</evidence>
<dbReference type="EnsemblMetazoa" id="CapteT195888">
    <property type="protein sequence ID" value="CapteP195888"/>
    <property type="gene ID" value="CapteG195888"/>
</dbReference>
<reference evidence="3" key="3">
    <citation type="submission" date="2015-06" db="UniProtKB">
        <authorList>
            <consortium name="EnsemblMetazoa"/>
        </authorList>
    </citation>
    <scope>IDENTIFICATION</scope>
</reference>
<evidence type="ECO:0000313" key="3">
    <source>
        <dbReference type="EnsemblMetazoa" id="CapteP195888"/>
    </source>
</evidence>
<reference evidence="2 4" key="2">
    <citation type="journal article" date="2013" name="Nature">
        <title>Insights into bilaterian evolution from three spiralian genomes.</title>
        <authorList>
            <person name="Simakov O."/>
            <person name="Marletaz F."/>
            <person name="Cho S.J."/>
            <person name="Edsinger-Gonzales E."/>
            <person name="Havlak P."/>
            <person name="Hellsten U."/>
            <person name="Kuo D.H."/>
            <person name="Larsson T."/>
            <person name="Lv J."/>
            <person name="Arendt D."/>
            <person name="Savage R."/>
            <person name="Osoegawa K."/>
            <person name="de Jong P."/>
            <person name="Grimwood J."/>
            <person name="Chapman J.A."/>
            <person name="Shapiro H."/>
            <person name="Aerts A."/>
            <person name="Otillar R.P."/>
            <person name="Terry A.Y."/>
            <person name="Boore J.L."/>
            <person name="Grigoriev I.V."/>
            <person name="Lindberg D.R."/>
            <person name="Seaver E.C."/>
            <person name="Weisblat D.A."/>
            <person name="Putnam N.H."/>
            <person name="Rokhsar D.S."/>
        </authorList>
    </citation>
    <scope>NUCLEOTIDE SEQUENCE</scope>
    <source>
        <strain evidence="2 4">I ESC-2004</strain>
    </source>
</reference>